<gene>
    <name evidence="1" type="ORF">GJ697_19060</name>
</gene>
<name>A0A6L5QKV7_9BURK</name>
<evidence type="ECO:0000313" key="2">
    <source>
        <dbReference type="Proteomes" id="UP000481037"/>
    </source>
</evidence>
<protein>
    <submittedName>
        <fullName evidence="1">Uncharacterized protein</fullName>
    </submittedName>
</protein>
<sequence>MLKAIKLVFKNLSNDTNNSQVYIYQRNVVASQAELPVAWKVIERCGKGDTNSFDFPLNMEVGVTDSYNNTTPLLPAVPGESFEVVLDKSGDVLQQLGNATDPNEVQINNNMTTGAFCGGIYKAGKLLAHKTGVYPGSMASFKFKPSIWIGAASQVVEGEVMNSAVLTQTNKEFSLEGIASASLVMYGGGIGKDAQPLTFSIEDVVYS</sequence>
<dbReference type="AlphaFoldDB" id="A0A6L5QKV7"/>
<proteinExistence type="predicted"/>
<dbReference type="RefSeq" id="WP_154366079.1">
    <property type="nucleotide sequence ID" value="NZ_WKJM01000016.1"/>
</dbReference>
<reference evidence="1 2" key="1">
    <citation type="submission" date="2019-11" db="EMBL/GenBank/DDBJ databases">
        <title>Novel species isolated from a subtropical stream in China.</title>
        <authorList>
            <person name="Lu H."/>
        </authorList>
    </citation>
    <scope>NUCLEOTIDE SEQUENCE [LARGE SCALE GENOMIC DNA]</scope>
    <source>
        <strain evidence="1 2">FT25W</strain>
    </source>
</reference>
<evidence type="ECO:0000313" key="1">
    <source>
        <dbReference type="EMBL" id="MRX09942.1"/>
    </source>
</evidence>
<dbReference type="Proteomes" id="UP000481037">
    <property type="component" value="Unassembled WGS sequence"/>
</dbReference>
<comment type="caution">
    <text evidence="1">The sequence shown here is derived from an EMBL/GenBank/DDBJ whole genome shotgun (WGS) entry which is preliminary data.</text>
</comment>
<keyword evidence="2" id="KW-1185">Reference proteome</keyword>
<accession>A0A6L5QKV7</accession>
<dbReference type="EMBL" id="WKJM01000016">
    <property type="protein sequence ID" value="MRX09942.1"/>
    <property type="molecule type" value="Genomic_DNA"/>
</dbReference>
<organism evidence="1 2">
    <name type="scientific">Duganella alba</name>
    <dbReference type="NCBI Taxonomy" id="2666081"/>
    <lineage>
        <taxon>Bacteria</taxon>
        <taxon>Pseudomonadati</taxon>
        <taxon>Pseudomonadota</taxon>
        <taxon>Betaproteobacteria</taxon>
        <taxon>Burkholderiales</taxon>
        <taxon>Oxalobacteraceae</taxon>
        <taxon>Telluria group</taxon>
        <taxon>Duganella</taxon>
    </lineage>
</organism>